<dbReference type="AlphaFoldDB" id="A0A181CEZ4"/>
<protein>
    <submittedName>
        <fullName evidence="1">Damage-inducible protein</fullName>
    </submittedName>
</protein>
<dbReference type="Proteomes" id="UP000502533">
    <property type="component" value="Chromosome"/>
</dbReference>
<dbReference type="KEGG" id="kre:GWK63_15225"/>
<evidence type="ECO:0000313" key="1">
    <source>
        <dbReference type="EMBL" id="QIP36628.1"/>
    </source>
</evidence>
<accession>A0A181CEZ4</accession>
<dbReference type="GeneID" id="85023521"/>
<organism evidence="1 2">
    <name type="scientific">Komagataeibacter rhaeticus</name>
    <dbReference type="NCBI Taxonomy" id="215221"/>
    <lineage>
        <taxon>Bacteria</taxon>
        <taxon>Pseudomonadati</taxon>
        <taxon>Pseudomonadota</taxon>
        <taxon>Alphaproteobacteria</taxon>
        <taxon>Acetobacterales</taxon>
        <taxon>Acetobacteraceae</taxon>
        <taxon>Komagataeibacter</taxon>
    </lineage>
</organism>
<proteinExistence type="predicted"/>
<evidence type="ECO:0000313" key="2">
    <source>
        <dbReference type="Proteomes" id="UP000502533"/>
    </source>
</evidence>
<dbReference type="PIRSF" id="PIRSF034285">
    <property type="entry name" value="UCP034285"/>
    <property type="match status" value="1"/>
</dbReference>
<dbReference type="SUPFAM" id="SSF52540">
    <property type="entry name" value="P-loop containing nucleoside triphosphate hydrolases"/>
    <property type="match status" value="1"/>
</dbReference>
<dbReference type="InterPro" id="IPR027417">
    <property type="entry name" value="P-loop_NTPase"/>
</dbReference>
<keyword evidence="2" id="KW-1185">Reference proteome</keyword>
<name>A0A181CEZ4_9PROT</name>
<dbReference type="EMBL" id="CP050139">
    <property type="protein sequence ID" value="QIP36628.1"/>
    <property type="molecule type" value="Genomic_DNA"/>
</dbReference>
<dbReference type="Gene3D" id="3.40.50.300">
    <property type="entry name" value="P-loop containing nucleotide triphosphate hydrolases"/>
    <property type="match status" value="1"/>
</dbReference>
<dbReference type="RefSeq" id="WP_007396358.1">
    <property type="nucleotide sequence ID" value="NZ_CP050139.1"/>
</dbReference>
<gene>
    <name evidence="1" type="ORF">GWK63_15225</name>
</gene>
<dbReference type="InterPro" id="IPR017026">
    <property type="entry name" value="ImuA"/>
</dbReference>
<reference evidence="1 2" key="1">
    <citation type="submission" date="2020-03" db="EMBL/GenBank/DDBJ databases">
        <title>Isolation of cellulose-producing strains, genome characterization and application of the synthesized cellulose films as an economical and sustainable material for piezoelectric sensor construction.</title>
        <authorList>
            <person name="Mangayil R.K."/>
        </authorList>
    </citation>
    <scope>NUCLEOTIDE SEQUENCE [LARGE SCALE GENOMIC DNA]</scope>
    <source>
        <strain evidence="1 2">ENS 9a1a</strain>
    </source>
</reference>
<sequence>MPAPKPRPALEALRAQVSRLEGQGRRRRGVLPFGMPEIDGRLPDGGLALGALHEVAGGGHDALNAAASGLFSAGIAARTRGKVLWIATRQDLYAPALQQVGLSARRTIYVAASSDVDVLACFEEALRHQGLGAVVAEVARLSMTASRRLQLAAETSGALGIAIRRWRRHTDAADFGQPTASVTRWRVSVLPSVPLPVPGVGRSRWLLELIRARAGECADFEVEACDAKGRLAPCRLALPAALADRPDQEAAGHRRARA</sequence>